<evidence type="ECO:0000256" key="6">
    <source>
        <dbReference type="SAM" id="Phobius"/>
    </source>
</evidence>
<evidence type="ECO:0000256" key="2">
    <source>
        <dbReference type="ARBA" id="ARBA00022475"/>
    </source>
</evidence>
<feature type="transmembrane region" description="Helical" evidence="6">
    <location>
        <begin position="180"/>
        <end position="201"/>
    </location>
</feature>
<keyword evidence="3 6" id="KW-0812">Transmembrane</keyword>
<feature type="transmembrane region" description="Helical" evidence="6">
    <location>
        <begin position="6"/>
        <end position="26"/>
    </location>
</feature>
<dbReference type="OrthoDB" id="581870at2"/>
<name>A0A3N3ZM81_9MICC</name>
<keyword evidence="2" id="KW-1003">Cell membrane</keyword>
<feature type="transmembrane region" description="Helical" evidence="6">
    <location>
        <begin position="38"/>
        <end position="62"/>
    </location>
</feature>
<evidence type="ECO:0000256" key="4">
    <source>
        <dbReference type="ARBA" id="ARBA00022989"/>
    </source>
</evidence>
<dbReference type="AlphaFoldDB" id="A0A3N3ZM81"/>
<organism evidence="7 8">
    <name type="scientific">Kocuria soli</name>
    <dbReference type="NCBI Taxonomy" id="2485125"/>
    <lineage>
        <taxon>Bacteria</taxon>
        <taxon>Bacillati</taxon>
        <taxon>Actinomycetota</taxon>
        <taxon>Actinomycetes</taxon>
        <taxon>Micrococcales</taxon>
        <taxon>Micrococcaceae</taxon>
        <taxon>Kocuria</taxon>
    </lineage>
</organism>
<dbReference type="PANTHER" id="PTHR30086:SF17">
    <property type="entry name" value="LYSE FAMILY TRANSLOCATOR"/>
    <property type="match status" value="1"/>
</dbReference>
<evidence type="ECO:0000313" key="8">
    <source>
        <dbReference type="Proteomes" id="UP000270616"/>
    </source>
</evidence>
<dbReference type="PANTHER" id="PTHR30086">
    <property type="entry name" value="ARGININE EXPORTER PROTEIN ARGO"/>
    <property type="match status" value="1"/>
</dbReference>
<evidence type="ECO:0000256" key="3">
    <source>
        <dbReference type="ARBA" id="ARBA00022692"/>
    </source>
</evidence>
<keyword evidence="8" id="KW-1185">Reference proteome</keyword>
<dbReference type="InterPro" id="IPR001123">
    <property type="entry name" value="LeuE-type"/>
</dbReference>
<dbReference type="Proteomes" id="UP000270616">
    <property type="component" value="Unassembled WGS sequence"/>
</dbReference>
<dbReference type="GO" id="GO:0005886">
    <property type="term" value="C:plasma membrane"/>
    <property type="evidence" value="ECO:0007669"/>
    <property type="project" value="UniProtKB-SubCell"/>
</dbReference>
<feature type="transmembrane region" description="Helical" evidence="6">
    <location>
        <begin position="68"/>
        <end position="88"/>
    </location>
</feature>
<gene>
    <name evidence="7" type="ORF">EDL96_12425</name>
</gene>
<keyword evidence="5 6" id="KW-0472">Membrane</keyword>
<comment type="caution">
    <text evidence="7">The sequence shown here is derived from an EMBL/GenBank/DDBJ whole genome shotgun (WGS) entry which is preliminary data.</text>
</comment>
<accession>A0A3N3ZM81</accession>
<dbReference type="GO" id="GO:0015171">
    <property type="term" value="F:amino acid transmembrane transporter activity"/>
    <property type="evidence" value="ECO:0007669"/>
    <property type="project" value="TreeGrafter"/>
</dbReference>
<dbReference type="RefSeq" id="WP_123826549.1">
    <property type="nucleotide sequence ID" value="NZ_RKMF01000018.1"/>
</dbReference>
<dbReference type="Pfam" id="PF01810">
    <property type="entry name" value="LysE"/>
    <property type="match status" value="1"/>
</dbReference>
<evidence type="ECO:0000256" key="5">
    <source>
        <dbReference type="ARBA" id="ARBA00023136"/>
    </source>
</evidence>
<reference evidence="7 8" key="1">
    <citation type="submission" date="2018-10" db="EMBL/GenBank/DDBJ databases">
        <title>Kocuria sp. M5W7-7, whole genome shotgun sequence.</title>
        <authorList>
            <person name="Tuo L."/>
        </authorList>
    </citation>
    <scope>NUCLEOTIDE SEQUENCE [LARGE SCALE GENOMIC DNA]</scope>
    <source>
        <strain evidence="7 8">M5W7-7</strain>
    </source>
</reference>
<proteinExistence type="predicted"/>
<sequence length="207" mass="21787">MEQFVAVAAAHFLALLIPGVDFFLIVRTSLRHGRVPAAMVCVGIALANALFISAAFAGLGFITNPVVLSVFELVGGGFLTYVGVQFFRADARATVPLEAQRSSAVNPQLRWRLLGTGFASGLLNPKNALFYVSLAAAVAPAPAGSLIFYGTWMFTVVLTWDLLLAFALGAPRTLGALQRVLPWISATAGLVLVALGVTMVIRGLTAL</sequence>
<evidence type="ECO:0000256" key="1">
    <source>
        <dbReference type="ARBA" id="ARBA00004651"/>
    </source>
</evidence>
<dbReference type="EMBL" id="RKMF01000018">
    <property type="protein sequence ID" value="ROZ61758.1"/>
    <property type="molecule type" value="Genomic_DNA"/>
</dbReference>
<evidence type="ECO:0000313" key="7">
    <source>
        <dbReference type="EMBL" id="ROZ61758.1"/>
    </source>
</evidence>
<feature type="transmembrane region" description="Helical" evidence="6">
    <location>
        <begin position="146"/>
        <end position="168"/>
    </location>
</feature>
<protein>
    <submittedName>
        <fullName evidence="7">LysE family translocator</fullName>
    </submittedName>
</protein>
<comment type="subcellular location">
    <subcellularLocation>
        <location evidence="1">Cell membrane</location>
        <topology evidence="1">Multi-pass membrane protein</topology>
    </subcellularLocation>
</comment>
<keyword evidence="4 6" id="KW-1133">Transmembrane helix</keyword>